<evidence type="ECO:0000313" key="9">
    <source>
        <dbReference type="Proteomes" id="UP000037175"/>
    </source>
</evidence>
<evidence type="ECO:0000256" key="6">
    <source>
        <dbReference type="PIRNR" id="PIRNR002854"/>
    </source>
</evidence>
<dbReference type="SUPFAM" id="SSF53850">
    <property type="entry name" value="Periplasmic binding protein-like II"/>
    <property type="match status" value="1"/>
</dbReference>
<dbReference type="PATRIC" id="fig|281456.6.peg.828"/>
<evidence type="ECO:0000256" key="3">
    <source>
        <dbReference type="ARBA" id="ARBA00023136"/>
    </source>
</evidence>
<evidence type="ECO:0000256" key="5">
    <source>
        <dbReference type="ARBA" id="ARBA00023288"/>
    </source>
</evidence>
<comment type="caution">
    <text evidence="8">The sequence shown here is derived from an EMBL/GenBank/DDBJ whole genome shotgun (WGS) entry which is preliminary data.</text>
</comment>
<name>A0A0L6W5F3_9FIRM</name>
<dbReference type="PIRSF" id="PIRSF002854">
    <property type="entry name" value="MetQ"/>
    <property type="match status" value="1"/>
</dbReference>
<dbReference type="Gene3D" id="3.40.190.10">
    <property type="entry name" value="Periplasmic binding protein-like II"/>
    <property type="match status" value="2"/>
</dbReference>
<feature type="lipid moiety-binding region" description="S-diacylglycerol cysteine" evidence="7">
    <location>
        <position position="23"/>
    </location>
</feature>
<keyword evidence="4" id="KW-0564">Palmitate</keyword>
<keyword evidence="9" id="KW-1185">Reference proteome</keyword>
<dbReference type="InterPro" id="IPR004872">
    <property type="entry name" value="Lipoprotein_NlpA"/>
</dbReference>
<evidence type="ECO:0000256" key="1">
    <source>
        <dbReference type="ARBA" id="ARBA00004635"/>
    </source>
</evidence>
<dbReference type="EMBL" id="LGTE01000003">
    <property type="protein sequence ID" value="KNZ70598.1"/>
    <property type="molecule type" value="Genomic_DNA"/>
</dbReference>
<dbReference type="Proteomes" id="UP000037175">
    <property type="component" value="Unassembled WGS sequence"/>
</dbReference>
<evidence type="ECO:0000256" key="4">
    <source>
        <dbReference type="ARBA" id="ARBA00023139"/>
    </source>
</evidence>
<dbReference type="CDD" id="cd13597">
    <property type="entry name" value="PBP2_lipoprotein_Tp32"/>
    <property type="match status" value="1"/>
</dbReference>
<gene>
    <name evidence="8" type="ORF">Tfer_0782</name>
</gene>
<sequence precursor="true">MRRAKILLLLAAVLLVAVIAVGCSGAKETGQSGEKGALTLKIGATPVPHKEILEFAKPLLKEKGVDLEIVEFTDYVLPNKALASGELDANYFQHIPYLEEFSKENNLDLTYTTKVHFEPMGIYPGKVKSLDQVKEGAQIAVPNDVTNEARALLLLEKAGLLKIKPGAGLKATKNDIIENPKKIEIKELEAAQIPRSLPDVDLAVINGNYAVEAGLTAGKDALLSEDKNSEAAQTYANIIAIRKGDENKEAIKILDQVLTSPEVKKFIEDKYQGAVVPVF</sequence>
<dbReference type="PROSITE" id="PS51257">
    <property type="entry name" value="PROKAR_LIPOPROTEIN"/>
    <property type="match status" value="1"/>
</dbReference>
<evidence type="ECO:0000256" key="2">
    <source>
        <dbReference type="ARBA" id="ARBA00022729"/>
    </source>
</evidence>
<evidence type="ECO:0000313" key="8">
    <source>
        <dbReference type="EMBL" id="KNZ70598.1"/>
    </source>
</evidence>
<protein>
    <recommendedName>
        <fullName evidence="6">Lipoprotein</fullName>
    </recommendedName>
</protein>
<comment type="similarity">
    <text evidence="6">Belongs to the nlpA lipoprotein family.</text>
</comment>
<keyword evidence="2" id="KW-0732">Signal</keyword>
<reference evidence="9" key="1">
    <citation type="submission" date="2015-07" db="EMBL/GenBank/DDBJ databases">
        <title>Complete Genome of Thermincola ferriacetica strain Z-0001T.</title>
        <authorList>
            <person name="Lusk B."/>
            <person name="Badalamenti J.P."/>
            <person name="Parameswaran P."/>
            <person name="Bond D.R."/>
            <person name="Torres C.I."/>
        </authorList>
    </citation>
    <scope>NUCLEOTIDE SEQUENCE [LARGE SCALE GENOMIC DNA]</scope>
    <source>
        <strain evidence="9">Z-0001</strain>
    </source>
</reference>
<dbReference type="RefSeq" id="WP_013121110.1">
    <property type="nucleotide sequence ID" value="NZ_LGTE01000003.1"/>
</dbReference>
<dbReference type="PANTHER" id="PTHR30429:SF0">
    <property type="entry name" value="METHIONINE-BINDING LIPOPROTEIN METQ"/>
    <property type="match status" value="1"/>
</dbReference>
<keyword evidence="5 6" id="KW-0449">Lipoprotein</keyword>
<dbReference type="Pfam" id="PF03180">
    <property type="entry name" value="Lipoprotein_9"/>
    <property type="match status" value="1"/>
</dbReference>
<keyword evidence="3" id="KW-0472">Membrane</keyword>
<dbReference type="AlphaFoldDB" id="A0A0L6W5F3"/>
<evidence type="ECO:0000256" key="7">
    <source>
        <dbReference type="PIRSR" id="PIRSR002854-1"/>
    </source>
</evidence>
<proteinExistence type="inferred from homology"/>
<dbReference type="PANTHER" id="PTHR30429">
    <property type="entry name" value="D-METHIONINE-BINDING LIPOPROTEIN METQ"/>
    <property type="match status" value="1"/>
</dbReference>
<accession>A0A0L6W5F3</accession>
<comment type="subcellular location">
    <subcellularLocation>
        <location evidence="1">Membrane</location>
        <topology evidence="1">Lipid-anchor</topology>
    </subcellularLocation>
</comment>
<organism evidence="8 9">
    <name type="scientific">Thermincola ferriacetica</name>
    <dbReference type="NCBI Taxonomy" id="281456"/>
    <lineage>
        <taxon>Bacteria</taxon>
        <taxon>Bacillati</taxon>
        <taxon>Bacillota</taxon>
        <taxon>Clostridia</taxon>
        <taxon>Eubacteriales</taxon>
        <taxon>Thermincolaceae</taxon>
        <taxon>Thermincola</taxon>
    </lineage>
</organism>
<dbReference type="GO" id="GO:0016020">
    <property type="term" value="C:membrane"/>
    <property type="evidence" value="ECO:0007669"/>
    <property type="project" value="UniProtKB-SubCell"/>
</dbReference>